<comment type="caution">
    <text evidence="1">The sequence shown here is derived from an EMBL/GenBank/DDBJ whole genome shotgun (WGS) entry which is preliminary data.</text>
</comment>
<dbReference type="EMBL" id="ANKC01000726">
    <property type="protein sequence ID" value="EPC74884.1"/>
    <property type="molecule type" value="Genomic_DNA"/>
</dbReference>
<reference evidence="1 2" key="1">
    <citation type="journal article" date="2013" name="PLoS ONE">
        <title>Lactobacillus paracasei comparative genomics: towards species pan-genome definition and exploitation of diversity.</title>
        <authorList>
            <person name="Smokvina T."/>
            <person name="Wels M."/>
            <person name="Polka J."/>
            <person name="Chervaux C."/>
            <person name="Brisse S."/>
            <person name="Boekhorst J."/>
            <person name="van Hylckama Vlieg J.E."/>
            <person name="Siezen R.J."/>
        </authorList>
    </citation>
    <scope>NUCLEOTIDE SEQUENCE [LARGE SCALE GENOMIC DNA]</scope>
    <source>
        <strain evidence="1 2">Lpp126</strain>
    </source>
</reference>
<protein>
    <submittedName>
        <fullName evidence="1">Polysaccharide transport membrane protein</fullName>
    </submittedName>
</protein>
<evidence type="ECO:0000313" key="2">
    <source>
        <dbReference type="Proteomes" id="UP000014243"/>
    </source>
</evidence>
<name>S2RCD9_LACPA</name>
<evidence type="ECO:0000313" key="1">
    <source>
        <dbReference type="EMBL" id="EPC74884.1"/>
    </source>
</evidence>
<sequence>MHNQEMKHLMRGAWILSLSSLIAKYSVP</sequence>
<accession>S2RCD9</accession>
<organism evidence="1 2">
    <name type="scientific">Lacticaseibacillus paracasei subsp. paracasei Lpp126</name>
    <dbReference type="NCBI Taxonomy" id="1256206"/>
    <lineage>
        <taxon>Bacteria</taxon>
        <taxon>Bacillati</taxon>
        <taxon>Bacillota</taxon>
        <taxon>Bacilli</taxon>
        <taxon>Lactobacillales</taxon>
        <taxon>Lactobacillaceae</taxon>
        <taxon>Lacticaseibacillus</taxon>
    </lineage>
</organism>
<gene>
    <name evidence="1" type="ORF">Lpp126_10133</name>
</gene>
<feature type="non-terminal residue" evidence="1">
    <location>
        <position position="28"/>
    </location>
</feature>
<dbReference type="Proteomes" id="UP000014243">
    <property type="component" value="Unassembled WGS sequence"/>
</dbReference>
<proteinExistence type="predicted"/>
<dbReference type="AlphaFoldDB" id="S2RCD9"/>